<keyword evidence="3" id="KW-1185">Reference proteome</keyword>
<organism evidence="2 3">
    <name type="scientific">Pendulispora albinea</name>
    <dbReference type="NCBI Taxonomy" id="2741071"/>
    <lineage>
        <taxon>Bacteria</taxon>
        <taxon>Pseudomonadati</taxon>
        <taxon>Myxococcota</taxon>
        <taxon>Myxococcia</taxon>
        <taxon>Myxococcales</taxon>
        <taxon>Sorangiineae</taxon>
        <taxon>Pendulisporaceae</taxon>
        <taxon>Pendulispora</taxon>
    </lineage>
</organism>
<accession>A0ABZ2LQK1</accession>
<dbReference type="EMBL" id="CP089984">
    <property type="protein sequence ID" value="WXB13193.1"/>
    <property type="molecule type" value="Genomic_DNA"/>
</dbReference>
<protein>
    <recommendedName>
        <fullName evidence="1">DUF8021 domain-containing protein</fullName>
    </recommendedName>
</protein>
<gene>
    <name evidence="2" type="ORF">LZC94_35780</name>
</gene>
<dbReference type="Proteomes" id="UP001370348">
    <property type="component" value="Chromosome"/>
</dbReference>
<feature type="domain" description="DUF8021" evidence="1">
    <location>
        <begin position="32"/>
        <end position="144"/>
    </location>
</feature>
<proteinExistence type="predicted"/>
<dbReference type="Pfam" id="PF26061">
    <property type="entry name" value="DUF8021"/>
    <property type="match status" value="1"/>
</dbReference>
<reference evidence="2 3" key="1">
    <citation type="submission" date="2021-12" db="EMBL/GenBank/DDBJ databases">
        <title>Discovery of the Pendulisporaceae a myxobacterial family with distinct sporulation behavior and unique specialized metabolism.</title>
        <authorList>
            <person name="Garcia R."/>
            <person name="Popoff A."/>
            <person name="Bader C.D."/>
            <person name="Loehr J."/>
            <person name="Walesch S."/>
            <person name="Walt C."/>
            <person name="Boldt J."/>
            <person name="Bunk B."/>
            <person name="Haeckl F.J.F.P.J."/>
            <person name="Gunesch A.P."/>
            <person name="Birkelbach J."/>
            <person name="Nuebel U."/>
            <person name="Pietschmann T."/>
            <person name="Bach T."/>
            <person name="Mueller R."/>
        </authorList>
    </citation>
    <scope>NUCLEOTIDE SEQUENCE [LARGE SCALE GENOMIC DNA]</scope>
    <source>
        <strain evidence="2 3">MSr11954</strain>
    </source>
</reference>
<evidence type="ECO:0000313" key="3">
    <source>
        <dbReference type="Proteomes" id="UP001370348"/>
    </source>
</evidence>
<dbReference type="RefSeq" id="WP_394822813.1">
    <property type="nucleotide sequence ID" value="NZ_CP089984.1"/>
</dbReference>
<sequence length="146" mass="16017">MRMCGGLGKIMIGGALFVLGAEAHAEPPSCGRDCQIAAANTYLRALVTHDARDVPLAPAAYRIENGLLTGISGETIRHALDTGPQYRLITDLRDLQWSVHDGRVVADYLLDIQLPQIPIGRLTIHVREWFTVRNDGQIHVIEARIG</sequence>
<evidence type="ECO:0000259" key="1">
    <source>
        <dbReference type="Pfam" id="PF26061"/>
    </source>
</evidence>
<evidence type="ECO:0000313" key="2">
    <source>
        <dbReference type="EMBL" id="WXB13193.1"/>
    </source>
</evidence>
<dbReference type="InterPro" id="IPR058334">
    <property type="entry name" value="DUF8021"/>
</dbReference>
<name>A0ABZ2LQK1_9BACT</name>